<accession>A0A6G1L558</accession>
<feature type="compositionally biased region" description="Basic and acidic residues" evidence="1">
    <location>
        <begin position="328"/>
        <end position="339"/>
    </location>
</feature>
<sequence length="378" mass="42075">MALADESLSSTAATIVTDAPLHHIDLCHRLQQLDQLHQEATDWPGDMDDGTASTMPYPQRATDKQQPPKLTVARFLRIHREHGGINQNTYEALHRMVMLISAIGKDLHVIIQSDIQFVSILRNMNYNAGCVMQGLDSLKGFLEDRLQIAVDVSQGLPPLTGCGEGGSLQQKLQVWQSALSTLHAPTGNDTTLFELLTIHCNDSVWDDYLDLIRHKPNCPAWGIRSRISGIRTVLGMLRTTCKKADRVVTELETMFANGQRTHQYGLQYAKVFSPSSHRSSRRPSRLVTRVPTPVPEEGQAEQLADEGPPQLPPLPFQVQSFSAVEEDIGNHPEQSRAKESTSSSVYTVSEHEHEPKASAMPSHRHLTALYHRPTPLRA</sequence>
<dbReference type="OrthoDB" id="3880732at2759"/>
<evidence type="ECO:0000313" key="3">
    <source>
        <dbReference type="Proteomes" id="UP000799436"/>
    </source>
</evidence>
<dbReference type="Proteomes" id="UP000799436">
    <property type="component" value="Unassembled WGS sequence"/>
</dbReference>
<organism evidence="2 3">
    <name type="scientific">Teratosphaeria nubilosa</name>
    <dbReference type="NCBI Taxonomy" id="161662"/>
    <lineage>
        <taxon>Eukaryota</taxon>
        <taxon>Fungi</taxon>
        <taxon>Dikarya</taxon>
        <taxon>Ascomycota</taxon>
        <taxon>Pezizomycotina</taxon>
        <taxon>Dothideomycetes</taxon>
        <taxon>Dothideomycetidae</taxon>
        <taxon>Mycosphaerellales</taxon>
        <taxon>Teratosphaeriaceae</taxon>
        <taxon>Teratosphaeria</taxon>
    </lineage>
</organism>
<evidence type="ECO:0000313" key="2">
    <source>
        <dbReference type="EMBL" id="KAF2768061.1"/>
    </source>
</evidence>
<evidence type="ECO:0000256" key="1">
    <source>
        <dbReference type="SAM" id="MobiDB-lite"/>
    </source>
</evidence>
<proteinExistence type="predicted"/>
<name>A0A6G1L558_9PEZI</name>
<protein>
    <submittedName>
        <fullName evidence="2">Uncharacterized protein</fullName>
    </submittedName>
</protein>
<dbReference type="AlphaFoldDB" id="A0A6G1L558"/>
<keyword evidence="3" id="KW-1185">Reference proteome</keyword>
<feature type="region of interest" description="Disordered" evidence="1">
    <location>
        <begin position="327"/>
        <end position="378"/>
    </location>
</feature>
<gene>
    <name evidence="2" type="ORF">EJ03DRAFT_135942</name>
</gene>
<reference evidence="2" key="1">
    <citation type="journal article" date="2020" name="Stud. Mycol.">
        <title>101 Dothideomycetes genomes: a test case for predicting lifestyles and emergence of pathogens.</title>
        <authorList>
            <person name="Haridas S."/>
            <person name="Albert R."/>
            <person name="Binder M."/>
            <person name="Bloem J."/>
            <person name="Labutti K."/>
            <person name="Salamov A."/>
            <person name="Andreopoulos B."/>
            <person name="Baker S."/>
            <person name="Barry K."/>
            <person name="Bills G."/>
            <person name="Bluhm B."/>
            <person name="Cannon C."/>
            <person name="Castanera R."/>
            <person name="Culley D."/>
            <person name="Daum C."/>
            <person name="Ezra D."/>
            <person name="Gonzalez J."/>
            <person name="Henrissat B."/>
            <person name="Kuo A."/>
            <person name="Liang C."/>
            <person name="Lipzen A."/>
            <person name="Lutzoni F."/>
            <person name="Magnuson J."/>
            <person name="Mondo S."/>
            <person name="Nolan M."/>
            <person name="Ohm R."/>
            <person name="Pangilinan J."/>
            <person name="Park H.-J."/>
            <person name="Ramirez L."/>
            <person name="Alfaro M."/>
            <person name="Sun H."/>
            <person name="Tritt A."/>
            <person name="Yoshinaga Y."/>
            <person name="Zwiers L.-H."/>
            <person name="Turgeon B."/>
            <person name="Goodwin S."/>
            <person name="Spatafora J."/>
            <person name="Crous P."/>
            <person name="Grigoriev I."/>
        </authorList>
    </citation>
    <scope>NUCLEOTIDE SEQUENCE</scope>
    <source>
        <strain evidence="2">CBS 116005</strain>
    </source>
</reference>
<dbReference type="EMBL" id="ML995848">
    <property type="protein sequence ID" value="KAF2768061.1"/>
    <property type="molecule type" value="Genomic_DNA"/>
</dbReference>
<feature type="region of interest" description="Disordered" evidence="1">
    <location>
        <begin position="45"/>
        <end position="66"/>
    </location>
</feature>
<feature type="region of interest" description="Disordered" evidence="1">
    <location>
        <begin position="272"/>
        <end position="315"/>
    </location>
</feature>